<dbReference type="EMBL" id="JBGBPQ010000014">
    <property type="protein sequence ID" value="KAL1511437.1"/>
    <property type="molecule type" value="Genomic_DNA"/>
</dbReference>
<dbReference type="InterPro" id="IPR003959">
    <property type="entry name" value="ATPase_AAA_core"/>
</dbReference>
<evidence type="ECO:0000256" key="6">
    <source>
        <dbReference type="ARBA" id="ARBA00022840"/>
    </source>
</evidence>
<keyword evidence="9" id="KW-0472">Membrane</keyword>
<sequence>MQRPLVCALFLSAGLSEAMRLQPRGSPSPPPIPPSPVRPPGYASGSFVEKLALELIRSVGTTLAAWLSMRALLSAGAELGSLLRANHTREFGSLVANCSTRFDDVHGVDEVKAELREAVAFLRDPHAFARLGAQMPRGVLLEGPPGTGKTLLARAVAGEAGVPFLSASASSFDEKYVGVGASRVRALFAAARKLAPAIIFIDEIDSVGASRYDESRALHAQTLNALLVEMDGFAQNQGLVVIAATNQARVLDKALVRPGRFDRILSVPPPDINGRRALLHRLASRYVLAEDVDLELLATQTAGLTGAHLANILNLGALAATSAGKPAVDAAALLAARDKVLFGLARPSAHVTEKERALKAVHEAGHVLVARHTPHAARVEKVTIVPYGNGAGGLTMLHADDDALLDHSQLRARIDVLMGGRAAELVEYGEEGVTTGAEDDLRKARTLALRMSTHWGLGEALGPAGCERPFEQLSPRTHDALDLEVGERLRAAQARAVSLLLAHRDELRAVSKALLAQDTLSAAQLDEVLSTTLSGSEAAVESVLAMEPNA</sequence>
<comment type="similarity">
    <text evidence="10">Belongs to the AAA ATPase family.</text>
</comment>
<dbReference type="PROSITE" id="PS00674">
    <property type="entry name" value="AAA"/>
    <property type="match status" value="1"/>
</dbReference>
<keyword evidence="5" id="KW-0378">Hydrolase</keyword>
<dbReference type="InterPro" id="IPR000642">
    <property type="entry name" value="Peptidase_M41"/>
</dbReference>
<dbReference type="Gene3D" id="1.10.8.60">
    <property type="match status" value="1"/>
</dbReference>
<feature type="compositionally biased region" description="Pro residues" evidence="11">
    <location>
        <begin position="26"/>
        <end position="39"/>
    </location>
</feature>
<dbReference type="AlphaFoldDB" id="A0AB34J228"/>
<evidence type="ECO:0000256" key="1">
    <source>
        <dbReference type="ARBA" id="ARBA00004141"/>
    </source>
</evidence>
<proteinExistence type="inferred from homology"/>
<evidence type="ECO:0000256" key="3">
    <source>
        <dbReference type="ARBA" id="ARBA00022692"/>
    </source>
</evidence>
<dbReference type="GO" id="GO:0006508">
    <property type="term" value="P:proteolysis"/>
    <property type="evidence" value="ECO:0007669"/>
    <property type="project" value="UniProtKB-KW"/>
</dbReference>
<dbReference type="GO" id="GO:0004222">
    <property type="term" value="F:metalloendopeptidase activity"/>
    <property type="evidence" value="ECO:0007669"/>
    <property type="project" value="InterPro"/>
</dbReference>
<dbReference type="Pfam" id="PF01434">
    <property type="entry name" value="Peptidase_M41"/>
    <property type="match status" value="1"/>
</dbReference>
<evidence type="ECO:0000256" key="4">
    <source>
        <dbReference type="ARBA" id="ARBA00022741"/>
    </source>
</evidence>
<dbReference type="SMART" id="SM00382">
    <property type="entry name" value="AAA"/>
    <property type="match status" value="1"/>
</dbReference>
<feature type="region of interest" description="Disordered" evidence="11">
    <location>
        <begin position="20"/>
        <end position="39"/>
    </location>
</feature>
<keyword evidence="15" id="KW-1185">Reference proteome</keyword>
<evidence type="ECO:0000313" key="15">
    <source>
        <dbReference type="Proteomes" id="UP001515480"/>
    </source>
</evidence>
<dbReference type="FunFam" id="3.40.50.300:FF:000277">
    <property type="entry name" value="ATP-dependent zinc metalloprotease FtsH"/>
    <property type="match status" value="1"/>
</dbReference>
<evidence type="ECO:0000313" key="14">
    <source>
        <dbReference type="EMBL" id="KAL1511437.1"/>
    </source>
</evidence>
<dbReference type="InterPro" id="IPR003960">
    <property type="entry name" value="ATPase_AAA_CS"/>
</dbReference>
<dbReference type="SUPFAM" id="SSF52540">
    <property type="entry name" value="P-loop containing nucleoside triphosphate hydrolases"/>
    <property type="match status" value="1"/>
</dbReference>
<name>A0AB34J228_PRYPA</name>
<accession>A0AB34J228</accession>
<dbReference type="GO" id="GO:0016887">
    <property type="term" value="F:ATP hydrolysis activity"/>
    <property type="evidence" value="ECO:0007669"/>
    <property type="project" value="InterPro"/>
</dbReference>
<comment type="subcellular location">
    <subcellularLocation>
        <location evidence="1">Membrane</location>
        <topology evidence="1">Multi-pass membrane protein</topology>
    </subcellularLocation>
</comment>
<dbReference type="GO" id="GO:0009507">
    <property type="term" value="C:chloroplast"/>
    <property type="evidence" value="ECO:0007669"/>
    <property type="project" value="TreeGrafter"/>
</dbReference>
<feature type="signal peptide" evidence="12">
    <location>
        <begin position="1"/>
        <end position="18"/>
    </location>
</feature>
<keyword evidence="3" id="KW-0812">Transmembrane</keyword>
<dbReference type="SUPFAM" id="SSF140990">
    <property type="entry name" value="FtsH protease domain-like"/>
    <property type="match status" value="1"/>
</dbReference>
<keyword evidence="4 10" id="KW-0547">Nucleotide-binding</keyword>
<evidence type="ECO:0000256" key="8">
    <source>
        <dbReference type="ARBA" id="ARBA00022989"/>
    </source>
</evidence>
<evidence type="ECO:0000256" key="2">
    <source>
        <dbReference type="ARBA" id="ARBA00022670"/>
    </source>
</evidence>
<dbReference type="GO" id="GO:0005524">
    <property type="term" value="F:ATP binding"/>
    <property type="evidence" value="ECO:0007669"/>
    <property type="project" value="UniProtKB-KW"/>
</dbReference>
<evidence type="ECO:0000256" key="9">
    <source>
        <dbReference type="ARBA" id="ARBA00023136"/>
    </source>
</evidence>
<dbReference type="GO" id="GO:0016020">
    <property type="term" value="C:membrane"/>
    <property type="evidence" value="ECO:0007669"/>
    <property type="project" value="UniProtKB-SubCell"/>
</dbReference>
<dbReference type="InterPro" id="IPR027417">
    <property type="entry name" value="P-loop_NTPase"/>
</dbReference>
<keyword evidence="6 10" id="KW-0067">ATP-binding</keyword>
<evidence type="ECO:0000259" key="13">
    <source>
        <dbReference type="SMART" id="SM00382"/>
    </source>
</evidence>
<evidence type="ECO:0000256" key="11">
    <source>
        <dbReference type="SAM" id="MobiDB-lite"/>
    </source>
</evidence>
<dbReference type="Gene3D" id="3.40.50.300">
    <property type="entry name" value="P-loop containing nucleotide triphosphate hydrolases"/>
    <property type="match status" value="1"/>
</dbReference>
<keyword evidence="2" id="KW-0645">Protease</keyword>
<evidence type="ECO:0000256" key="10">
    <source>
        <dbReference type="RuleBase" id="RU003651"/>
    </source>
</evidence>
<organism evidence="14 15">
    <name type="scientific">Prymnesium parvum</name>
    <name type="common">Toxic golden alga</name>
    <dbReference type="NCBI Taxonomy" id="97485"/>
    <lineage>
        <taxon>Eukaryota</taxon>
        <taxon>Haptista</taxon>
        <taxon>Haptophyta</taxon>
        <taxon>Prymnesiophyceae</taxon>
        <taxon>Prymnesiales</taxon>
        <taxon>Prymnesiaceae</taxon>
        <taxon>Prymnesium</taxon>
    </lineage>
</organism>
<dbReference type="GO" id="GO:0004176">
    <property type="term" value="F:ATP-dependent peptidase activity"/>
    <property type="evidence" value="ECO:0007669"/>
    <property type="project" value="InterPro"/>
</dbReference>
<keyword evidence="8" id="KW-1133">Transmembrane helix</keyword>
<dbReference type="Pfam" id="PF00004">
    <property type="entry name" value="AAA"/>
    <property type="match status" value="1"/>
</dbReference>
<dbReference type="PANTHER" id="PTHR23076:SF37">
    <property type="entry name" value="ATP-DEPENDENT ZINC METALLOPROTEASE FTSH 4, MITOCHONDRIAL"/>
    <property type="match status" value="1"/>
</dbReference>
<keyword evidence="12" id="KW-0732">Signal</keyword>
<dbReference type="GO" id="GO:0045037">
    <property type="term" value="P:protein import into chloroplast stroma"/>
    <property type="evidence" value="ECO:0007669"/>
    <property type="project" value="TreeGrafter"/>
</dbReference>
<comment type="caution">
    <text evidence="14">The sequence shown here is derived from an EMBL/GenBank/DDBJ whole genome shotgun (WGS) entry which is preliminary data.</text>
</comment>
<evidence type="ECO:0000256" key="12">
    <source>
        <dbReference type="SAM" id="SignalP"/>
    </source>
</evidence>
<dbReference type="Proteomes" id="UP001515480">
    <property type="component" value="Unassembled WGS sequence"/>
</dbReference>
<gene>
    <name evidence="14" type="ORF">AB1Y20_006236</name>
</gene>
<reference evidence="14 15" key="1">
    <citation type="journal article" date="2024" name="Science">
        <title>Giant polyketide synthase enzymes in the biosynthesis of giant marine polyether toxins.</title>
        <authorList>
            <person name="Fallon T.R."/>
            <person name="Shende V.V."/>
            <person name="Wierzbicki I.H."/>
            <person name="Pendleton A.L."/>
            <person name="Watervoot N.F."/>
            <person name="Auber R.P."/>
            <person name="Gonzalez D.J."/>
            <person name="Wisecaver J.H."/>
            <person name="Moore B.S."/>
        </authorList>
    </citation>
    <scope>NUCLEOTIDE SEQUENCE [LARGE SCALE GENOMIC DNA]</scope>
    <source>
        <strain evidence="14 15">12B1</strain>
    </source>
</reference>
<dbReference type="PANTHER" id="PTHR23076">
    <property type="entry name" value="METALLOPROTEASE M41 FTSH"/>
    <property type="match status" value="1"/>
</dbReference>
<protein>
    <recommendedName>
        <fullName evidence="13">AAA+ ATPase domain-containing protein</fullName>
    </recommendedName>
</protein>
<evidence type="ECO:0000256" key="5">
    <source>
        <dbReference type="ARBA" id="ARBA00022801"/>
    </source>
</evidence>
<feature type="domain" description="AAA+ ATPase" evidence="13">
    <location>
        <begin position="135"/>
        <end position="271"/>
    </location>
</feature>
<feature type="chain" id="PRO_5044313826" description="AAA+ ATPase domain-containing protein" evidence="12">
    <location>
        <begin position="19"/>
        <end position="550"/>
    </location>
</feature>
<dbReference type="Gene3D" id="1.20.58.760">
    <property type="entry name" value="Peptidase M41"/>
    <property type="match status" value="1"/>
</dbReference>
<dbReference type="InterPro" id="IPR003593">
    <property type="entry name" value="AAA+_ATPase"/>
</dbReference>
<dbReference type="InterPro" id="IPR037219">
    <property type="entry name" value="Peptidase_M41-like"/>
</dbReference>
<keyword evidence="7" id="KW-0809">Transit peptide</keyword>
<evidence type="ECO:0000256" key="7">
    <source>
        <dbReference type="ARBA" id="ARBA00022946"/>
    </source>
</evidence>